<dbReference type="Pfam" id="PF13372">
    <property type="entry name" value="Alginate_exp"/>
    <property type="match status" value="1"/>
</dbReference>
<accession>A0A512AN94</accession>
<evidence type="ECO:0000256" key="1">
    <source>
        <dbReference type="SAM" id="SignalP"/>
    </source>
</evidence>
<dbReference type="Gene3D" id="2.40.160.100">
    <property type="match status" value="1"/>
</dbReference>
<dbReference type="Proteomes" id="UP000321464">
    <property type="component" value="Unassembled WGS sequence"/>
</dbReference>
<protein>
    <submittedName>
        <fullName evidence="3">Alginate export family protein</fullName>
    </submittedName>
</protein>
<evidence type="ECO:0000259" key="2">
    <source>
        <dbReference type="Pfam" id="PF13372"/>
    </source>
</evidence>
<dbReference type="EMBL" id="BJYR01000019">
    <property type="protein sequence ID" value="GEO01151.1"/>
    <property type="molecule type" value="Genomic_DNA"/>
</dbReference>
<proteinExistence type="predicted"/>
<dbReference type="RefSeq" id="WP_246135230.1">
    <property type="nucleotide sequence ID" value="NZ_BJYR01000019.1"/>
</dbReference>
<gene>
    <name evidence="3" type="ORF">NSE01_29830</name>
</gene>
<dbReference type="AlphaFoldDB" id="A0A512AN94"/>
<feature type="chain" id="PRO_5021833929" evidence="1">
    <location>
        <begin position="21"/>
        <end position="463"/>
    </location>
</feature>
<keyword evidence="4" id="KW-1185">Reference proteome</keyword>
<evidence type="ECO:0000313" key="3">
    <source>
        <dbReference type="EMBL" id="GEO01151.1"/>
    </source>
</evidence>
<sequence>MSLRHALGTALLLLPLPALAAPGGAPAGQPVRTTLRYDEDWSANAGRDGIAGWKYLELPGSNDVHATFGLELRARYEGFENTDWGSKPDDGYLWLRAMPSVDLGAGPVRAFVQTIAGYARGVNGGNGPADQTGHDLLQAFADVRLALPGRGTITLRGGRELIGLGSERLVGLRYGPNIPQAFDGFRAIAETGPLRLDVFRLRPVQVGQRDFDDATSHTRLLSGVYATARLGGGGKRGVSSADIYWLGYRNSAARFGGIAGEERRDTYGLRLFGRRGRIAWNWEGMLQRGRFAGQRIRAWSIATETAVAFPDVPLQPRLRVRANIASGDRSIHDGTLGTFNAMFPKGRYFGELSPIGPRNIVHLNPSVDIRIAPKVTLDLSASAFWRQTIGDGIYDVPGQLLRAPGSSKARTIGQQAEVAVSWQPSPTLSFLASASVFTPGAFLRETGPAHRIGMAALEALFKF</sequence>
<reference evidence="3 4" key="1">
    <citation type="submission" date="2019-07" db="EMBL/GenBank/DDBJ databases">
        <title>Whole genome shotgun sequence of Novosphingobium sediminis NBRC 106119.</title>
        <authorList>
            <person name="Hosoyama A."/>
            <person name="Uohara A."/>
            <person name="Ohji S."/>
            <person name="Ichikawa N."/>
        </authorList>
    </citation>
    <scope>NUCLEOTIDE SEQUENCE [LARGE SCALE GENOMIC DNA]</scope>
    <source>
        <strain evidence="3 4">NBRC 106119</strain>
    </source>
</reference>
<dbReference type="InterPro" id="IPR053728">
    <property type="entry name" value="Alginate_Permeability_Chnl"/>
</dbReference>
<name>A0A512AN94_9SPHN</name>
<dbReference type="InterPro" id="IPR025388">
    <property type="entry name" value="Alginate_export_dom"/>
</dbReference>
<comment type="caution">
    <text evidence="3">The sequence shown here is derived from an EMBL/GenBank/DDBJ whole genome shotgun (WGS) entry which is preliminary data.</text>
</comment>
<keyword evidence="1" id="KW-0732">Signal</keyword>
<evidence type="ECO:0000313" key="4">
    <source>
        <dbReference type="Proteomes" id="UP000321464"/>
    </source>
</evidence>
<organism evidence="3 4">
    <name type="scientific">Novosphingobium sediminis</name>
    <dbReference type="NCBI Taxonomy" id="707214"/>
    <lineage>
        <taxon>Bacteria</taxon>
        <taxon>Pseudomonadati</taxon>
        <taxon>Pseudomonadota</taxon>
        <taxon>Alphaproteobacteria</taxon>
        <taxon>Sphingomonadales</taxon>
        <taxon>Sphingomonadaceae</taxon>
        <taxon>Novosphingobium</taxon>
    </lineage>
</organism>
<feature type="domain" description="Alginate export" evidence="2">
    <location>
        <begin position="66"/>
        <end position="450"/>
    </location>
</feature>
<feature type="signal peptide" evidence="1">
    <location>
        <begin position="1"/>
        <end position="20"/>
    </location>
</feature>